<protein>
    <recommendedName>
        <fullName evidence="1">DNA (cytosine-5-)-methyltransferase</fullName>
        <ecNumber evidence="1">2.1.1.37</ecNumber>
    </recommendedName>
</protein>
<dbReference type="GO" id="GO:0005634">
    <property type="term" value="C:nucleus"/>
    <property type="evidence" value="ECO:0007669"/>
    <property type="project" value="TreeGrafter"/>
</dbReference>
<dbReference type="AlphaFoldDB" id="A0A6C0DYG3"/>
<dbReference type="EMBL" id="MN739695">
    <property type="protein sequence ID" value="QHT21518.1"/>
    <property type="molecule type" value="Genomic_DNA"/>
</dbReference>
<dbReference type="GO" id="GO:0003886">
    <property type="term" value="F:DNA (cytosine-5-)-methyltransferase activity"/>
    <property type="evidence" value="ECO:0007669"/>
    <property type="project" value="UniProtKB-EC"/>
</dbReference>
<evidence type="ECO:0000256" key="2">
    <source>
        <dbReference type="ARBA" id="ARBA00022603"/>
    </source>
</evidence>
<dbReference type="Gene3D" id="3.40.50.150">
    <property type="entry name" value="Vaccinia Virus protein VP39"/>
    <property type="match status" value="1"/>
</dbReference>
<dbReference type="EC" id="2.1.1.37" evidence="1"/>
<dbReference type="PROSITE" id="PS00095">
    <property type="entry name" value="C5_MTASE_2"/>
    <property type="match status" value="1"/>
</dbReference>
<dbReference type="NCBIfam" id="TIGR00675">
    <property type="entry name" value="dcm"/>
    <property type="match status" value="1"/>
</dbReference>
<organism evidence="5">
    <name type="scientific">viral metagenome</name>
    <dbReference type="NCBI Taxonomy" id="1070528"/>
    <lineage>
        <taxon>unclassified sequences</taxon>
        <taxon>metagenomes</taxon>
        <taxon>organismal metagenomes</taxon>
    </lineage>
</organism>
<dbReference type="CDD" id="cd00315">
    <property type="entry name" value="Cyt_C5_DNA_methylase"/>
    <property type="match status" value="1"/>
</dbReference>
<name>A0A6C0DYG3_9ZZZZ</name>
<accession>A0A6C0DYG3</accession>
<dbReference type="GO" id="GO:0044027">
    <property type="term" value="P:negative regulation of gene expression via chromosomal CpG island methylation"/>
    <property type="evidence" value="ECO:0007669"/>
    <property type="project" value="TreeGrafter"/>
</dbReference>
<keyword evidence="4" id="KW-0949">S-adenosyl-L-methionine</keyword>
<dbReference type="PANTHER" id="PTHR10629:SF52">
    <property type="entry name" value="DNA (CYTOSINE-5)-METHYLTRANSFERASE 1"/>
    <property type="match status" value="1"/>
</dbReference>
<dbReference type="Gene3D" id="3.90.120.10">
    <property type="entry name" value="DNA Methylase, subunit A, domain 2"/>
    <property type="match status" value="1"/>
</dbReference>
<keyword evidence="3" id="KW-0808">Transferase</keyword>
<dbReference type="Pfam" id="PF00145">
    <property type="entry name" value="DNA_methylase"/>
    <property type="match status" value="1"/>
</dbReference>
<dbReference type="GO" id="GO:0003677">
    <property type="term" value="F:DNA binding"/>
    <property type="evidence" value="ECO:0007669"/>
    <property type="project" value="TreeGrafter"/>
</dbReference>
<dbReference type="InterPro" id="IPR029063">
    <property type="entry name" value="SAM-dependent_MTases_sf"/>
</dbReference>
<keyword evidence="2" id="KW-0489">Methyltransferase</keyword>
<evidence type="ECO:0000256" key="1">
    <source>
        <dbReference type="ARBA" id="ARBA00011975"/>
    </source>
</evidence>
<reference evidence="5" key="1">
    <citation type="journal article" date="2020" name="Nature">
        <title>Giant virus diversity and host interactions through global metagenomics.</title>
        <authorList>
            <person name="Schulz F."/>
            <person name="Roux S."/>
            <person name="Paez-Espino D."/>
            <person name="Jungbluth S."/>
            <person name="Walsh D.A."/>
            <person name="Denef V.J."/>
            <person name="McMahon K.D."/>
            <person name="Konstantinidis K.T."/>
            <person name="Eloe-Fadrosh E.A."/>
            <person name="Kyrpides N.C."/>
            <person name="Woyke T."/>
        </authorList>
    </citation>
    <scope>NUCLEOTIDE SEQUENCE</scope>
    <source>
        <strain evidence="5">GVMAG-M-3300023179-103</strain>
    </source>
</reference>
<evidence type="ECO:0000256" key="4">
    <source>
        <dbReference type="ARBA" id="ARBA00022691"/>
    </source>
</evidence>
<dbReference type="InterPro" id="IPR018117">
    <property type="entry name" value="C5_DNA_meth_AS"/>
</dbReference>
<dbReference type="InterPro" id="IPR031303">
    <property type="entry name" value="C5_meth_CS"/>
</dbReference>
<dbReference type="PROSITE" id="PS00094">
    <property type="entry name" value="C5_MTASE_1"/>
    <property type="match status" value="1"/>
</dbReference>
<dbReference type="PANTHER" id="PTHR10629">
    <property type="entry name" value="CYTOSINE-SPECIFIC METHYLTRANSFERASE"/>
    <property type="match status" value="1"/>
</dbReference>
<proteinExistence type="predicted"/>
<dbReference type="PROSITE" id="PS51679">
    <property type="entry name" value="SAM_MT_C5"/>
    <property type="match status" value="1"/>
</dbReference>
<dbReference type="GO" id="GO:0032259">
    <property type="term" value="P:methylation"/>
    <property type="evidence" value="ECO:0007669"/>
    <property type="project" value="UniProtKB-KW"/>
</dbReference>
<sequence length="327" mass="36641">MPKFIEVCAGAGGLSSGLIKAGFEPLLINELIKPFCETLQKNHPGANIVQGSMTDLDLIAYKNKVDLLCGGVPCQAFSVAGLMKGLDDVRGKLIIHFNKLINDCEPKMFLVENVKGLVSHNNGETLKNILTLFENNGKYKIYHKVLNAKDYEVPQKRERIIIIGVHKNIKKQFTYPEKSKKIVLLKDVLYNVPESKGCEYSSYKKKIMELIPPGGCWINLPKETQLEYMGEKMLASGGGKRGIARRLTMDEQCLTLTTSPCQKQTERCHPSETRPLNIREYARIQTFPDSYIFIGSIGNQYKQIGNAIPVNLAFAIGKQIKSFLENQ</sequence>
<evidence type="ECO:0000256" key="3">
    <source>
        <dbReference type="ARBA" id="ARBA00022679"/>
    </source>
</evidence>
<dbReference type="InterPro" id="IPR001525">
    <property type="entry name" value="C5_MeTfrase"/>
</dbReference>
<dbReference type="SUPFAM" id="SSF53335">
    <property type="entry name" value="S-adenosyl-L-methionine-dependent methyltransferases"/>
    <property type="match status" value="1"/>
</dbReference>
<evidence type="ECO:0000313" key="5">
    <source>
        <dbReference type="EMBL" id="QHT21518.1"/>
    </source>
</evidence>
<dbReference type="InterPro" id="IPR050390">
    <property type="entry name" value="C5-Methyltransferase"/>
</dbReference>
<dbReference type="PRINTS" id="PR00105">
    <property type="entry name" value="C5METTRFRASE"/>
</dbReference>